<sequence length="44" mass="4982">MNPQESLLELKDVKKYFPIRSGIFQKKIGDVKAVDGISFSLKRG</sequence>
<dbReference type="Proteomes" id="UP001216709">
    <property type="component" value="Unassembled WGS sequence"/>
</dbReference>
<dbReference type="EMBL" id="JARAFO010000679">
    <property type="protein sequence ID" value="MDE1455683.1"/>
    <property type="molecule type" value="Genomic_DNA"/>
</dbReference>
<reference evidence="1" key="1">
    <citation type="submission" date="2022-12" db="EMBL/GenBank/DDBJ databases">
        <title>Draft Genome Sequences of Bacillus licheniformis and Bacillus paralicheniformis strains isolated from Irish skim milk powders.</title>
        <authorList>
            <person name="Lourenco A."/>
            <person name="Li F."/>
            <person name="Geraldine D."/>
            <person name="Tobin J.T."/>
            <person name="Butler F."/>
            <person name="Jordan K."/>
            <person name="Obrien T."/>
        </authorList>
    </citation>
    <scope>NUCLEOTIDE SEQUENCE</scope>
    <source>
        <strain evidence="1">3370</strain>
    </source>
</reference>
<organism evidence="1 2">
    <name type="scientific">Bacillus paralicheniformis</name>
    <dbReference type="NCBI Taxonomy" id="1648923"/>
    <lineage>
        <taxon>Bacteria</taxon>
        <taxon>Bacillati</taxon>
        <taxon>Bacillota</taxon>
        <taxon>Bacilli</taxon>
        <taxon>Bacillales</taxon>
        <taxon>Bacillaceae</taxon>
        <taxon>Bacillus</taxon>
    </lineage>
</organism>
<evidence type="ECO:0000313" key="2">
    <source>
        <dbReference type="Proteomes" id="UP001216709"/>
    </source>
</evidence>
<accession>A0AAW6KHR3</accession>
<dbReference type="GO" id="GO:0005524">
    <property type="term" value="F:ATP binding"/>
    <property type="evidence" value="ECO:0007669"/>
    <property type="project" value="UniProtKB-KW"/>
</dbReference>
<keyword evidence="1" id="KW-0067">ATP-binding</keyword>
<name>A0AAW6KHR3_9BACI</name>
<evidence type="ECO:0000313" key="1">
    <source>
        <dbReference type="EMBL" id="MDE1455683.1"/>
    </source>
</evidence>
<gene>
    <name evidence="1" type="ORF">PVN32_26685</name>
</gene>
<feature type="non-terminal residue" evidence="1">
    <location>
        <position position="44"/>
    </location>
</feature>
<dbReference type="AlphaFoldDB" id="A0AAW6KHR3"/>
<protein>
    <submittedName>
        <fullName evidence="1">Dipeptide/oligopeptide/nickel ABC transporter ATP-binding protein</fullName>
    </submittedName>
</protein>
<keyword evidence="1" id="KW-0547">Nucleotide-binding</keyword>
<comment type="caution">
    <text evidence="1">The sequence shown here is derived from an EMBL/GenBank/DDBJ whole genome shotgun (WGS) entry which is preliminary data.</text>
</comment>
<proteinExistence type="predicted"/>